<dbReference type="STRING" id="1178825.SAMN05216261_1604"/>
<proteinExistence type="predicted"/>
<dbReference type="OrthoDB" id="1652165at2"/>
<dbReference type="Pfam" id="PF19081">
    <property type="entry name" value="Ig_7"/>
    <property type="match status" value="1"/>
</dbReference>
<dbReference type="InterPro" id="IPR044023">
    <property type="entry name" value="Ig_7"/>
</dbReference>
<dbReference type="Proteomes" id="UP000184396">
    <property type="component" value="Unassembled WGS sequence"/>
</dbReference>
<dbReference type="eggNOG" id="COG3291">
    <property type="taxonomic scope" value="Bacteria"/>
</dbReference>
<feature type="domain" description="Ig-like" evidence="1">
    <location>
        <begin position="302"/>
        <end position="379"/>
    </location>
</feature>
<sequence length="605" mass="66471">MNAQLGFCTGNSGDPIFTETFGAGTTNVELPPGTTTYTFANTSPNDGFYTVSSNSNWFGWHNITDHTNGDTNGRMLIVNADFTAGEFYRTAISGLCENTTYEFSSWMMNLLPASGCGGVGIPINVKFEIWDNTDTNLLASGDTGDITGTSSPNWQQYALVFQTLPSQTSVILKMINNGVGGCGNDLALDDIVFKSCGDSVVIEDSSSTNITNICEDEGPFTTTLTATPDFTIFSSHFYQWQESTDGINWVDIPGETNTSYTALAITATTFYRVKVAEDIINVNNDSCNSTSEIYEIRIVELPKAPLSNGDLIICENDDTALTVTTPIDITVNWYDAPTGGNLLLANSNSYKPNTTGIYYAEAVTQVANCSSDTRTTMQIEYLETPEVTDETITFCENTNINIHANPTNPTAVTSYLWNTGADTESIEVSNSGTYTVEVANNSCSVIKFITLTQIENPIIDVVESEGTSIIITTTNTGNFLYSLDGFNYQSNPVFSNIEGGQYTIYVKHQDCNQVTTTQHIHFHIPKFFTPNNDNANDTFNLKGIEFYNSSQVSIFDRYGKLLKIAINSAFSWDGTFNNQQLPSGDYWYIVIVENQKFTGHFTLKR</sequence>
<name>A0A1M6DK43_9FLAO</name>
<dbReference type="EMBL" id="FQYK01000003">
    <property type="protein sequence ID" value="SHI73562.1"/>
    <property type="molecule type" value="Genomic_DNA"/>
</dbReference>
<gene>
    <name evidence="2" type="ORF">SAMN05216261_1604</name>
</gene>
<dbReference type="InterPro" id="IPR026341">
    <property type="entry name" value="T9SS_type_B"/>
</dbReference>
<evidence type="ECO:0000259" key="1">
    <source>
        <dbReference type="Pfam" id="PF19081"/>
    </source>
</evidence>
<organism evidence="2 3">
    <name type="scientific">Algibacter luteus</name>
    <dbReference type="NCBI Taxonomy" id="1178825"/>
    <lineage>
        <taxon>Bacteria</taxon>
        <taxon>Pseudomonadati</taxon>
        <taxon>Bacteroidota</taxon>
        <taxon>Flavobacteriia</taxon>
        <taxon>Flavobacteriales</taxon>
        <taxon>Flavobacteriaceae</taxon>
        <taxon>Algibacter</taxon>
    </lineage>
</organism>
<dbReference type="AlphaFoldDB" id="A0A1M6DK43"/>
<dbReference type="NCBIfam" id="TIGR04131">
    <property type="entry name" value="Bac_Flav_CTERM"/>
    <property type="match status" value="1"/>
</dbReference>
<dbReference type="Gene3D" id="2.60.40.2700">
    <property type="match status" value="1"/>
</dbReference>
<reference evidence="2 3" key="1">
    <citation type="submission" date="2016-11" db="EMBL/GenBank/DDBJ databases">
        <authorList>
            <person name="Jaros S."/>
            <person name="Januszkiewicz K."/>
            <person name="Wedrychowicz H."/>
        </authorList>
    </citation>
    <scope>NUCLEOTIDE SEQUENCE [LARGE SCALE GENOMIC DNA]</scope>
    <source>
        <strain evidence="2 3">CGMCC 1.12213</strain>
    </source>
</reference>
<dbReference type="RefSeq" id="WP_019386849.1">
    <property type="nucleotide sequence ID" value="NZ_ALIH01000003.1"/>
</dbReference>
<evidence type="ECO:0000313" key="2">
    <source>
        <dbReference type="EMBL" id="SHI73562.1"/>
    </source>
</evidence>
<keyword evidence="3" id="KW-1185">Reference proteome</keyword>
<accession>A0A1M6DK43</accession>
<evidence type="ECO:0000313" key="3">
    <source>
        <dbReference type="Proteomes" id="UP000184396"/>
    </source>
</evidence>
<protein>
    <submittedName>
        <fullName evidence="2">Gliding motility-associated C-terminal domain-containing protein</fullName>
    </submittedName>
</protein>
<dbReference type="Pfam" id="PF13585">
    <property type="entry name" value="CHU_C"/>
    <property type="match status" value="1"/>
</dbReference>